<keyword evidence="4" id="KW-1185">Reference proteome</keyword>
<dbReference type="InterPro" id="IPR001451">
    <property type="entry name" value="Hexapep"/>
</dbReference>
<dbReference type="Gene3D" id="2.160.10.10">
    <property type="entry name" value="Hexapeptide repeat proteins"/>
    <property type="match status" value="1"/>
</dbReference>
<dbReference type="EMBL" id="QVTE01000046">
    <property type="protein sequence ID" value="RFU67129.1"/>
    <property type="molecule type" value="Genomic_DNA"/>
</dbReference>
<reference evidence="3 4" key="1">
    <citation type="submission" date="2018-08" db="EMBL/GenBank/DDBJ databases">
        <title>Bacillus chawlae sp. nov., Bacillus glennii sp. nov., and Bacillus saganii sp. nov. Isolated from the Vehicle Assembly Building at Kennedy Space Center where the Viking Spacecraft were Assembled.</title>
        <authorList>
            <person name="Seuylemezian A."/>
            <person name="Vaishampayan P."/>
        </authorList>
    </citation>
    <scope>NUCLEOTIDE SEQUENCE [LARGE SCALE GENOMIC DNA]</scope>
    <source>
        <strain evidence="3 4">V47-23a</strain>
    </source>
</reference>
<comment type="caution">
    <text evidence="3">The sequence shown here is derived from an EMBL/GenBank/DDBJ whole genome shotgun (WGS) entry which is preliminary data.</text>
</comment>
<dbReference type="InterPro" id="IPR011004">
    <property type="entry name" value="Trimer_LpxA-like_sf"/>
</dbReference>
<sequence length="218" mass="24727">MKVIIFGVGDLAKQLYHYLGKEEEYRVEYFCINKEFFSDGKFLGKEVITFEDSLESLSTKEYKFLLGIGYKNLRMRKRIFEMIKGKGFNFINYISPNAKVYGDIRGEGNIILPNVIIEPFSIINDNNIIWSNSTICHDSVIGNHNFIAANSIVGGFSEVRENNFLGFNTTIKDNIIVGKEVLIGASSLVVKSPENYSTYYGIPAKKMSEHFETGIEIV</sequence>
<dbReference type="Pfam" id="PF00132">
    <property type="entry name" value="Hexapep"/>
    <property type="match status" value="1"/>
</dbReference>
<dbReference type="RefSeq" id="WP_117327736.1">
    <property type="nucleotide sequence ID" value="NZ_QVTE01000046.1"/>
</dbReference>
<dbReference type="PANTHER" id="PTHR43300">
    <property type="entry name" value="ACETYLTRANSFERASE"/>
    <property type="match status" value="1"/>
</dbReference>
<accession>A0A372LKF4</accession>
<evidence type="ECO:0000313" key="3">
    <source>
        <dbReference type="EMBL" id="RFU67129.1"/>
    </source>
</evidence>
<protein>
    <submittedName>
        <fullName evidence="3">Uncharacterized protein</fullName>
    </submittedName>
</protein>
<proteinExistence type="predicted"/>
<evidence type="ECO:0000313" key="4">
    <source>
        <dbReference type="Proteomes" id="UP000264541"/>
    </source>
</evidence>
<organism evidence="3 4">
    <name type="scientific">Peribacillus saganii</name>
    <dbReference type="NCBI Taxonomy" id="2303992"/>
    <lineage>
        <taxon>Bacteria</taxon>
        <taxon>Bacillati</taxon>
        <taxon>Bacillota</taxon>
        <taxon>Bacilli</taxon>
        <taxon>Bacillales</taxon>
        <taxon>Bacillaceae</taxon>
        <taxon>Peribacillus</taxon>
    </lineage>
</organism>
<dbReference type="SUPFAM" id="SSF51161">
    <property type="entry name" value="Trimeric LpxA-like enzymes"/>
    <property type="match status" value="1"/>
</dbReference>
<dbReference type="InterPro" id="IPR020019">
    <property type="entry name" value="AcTrfase_PglD-like"/>
</dbReference>
<gene>
    <name evidence="3" type="ORF">D0469_16060</name>
</gene>
<feature type="site" description="Increases basicity of active site His" evidence="1">
    <location>
        <position position="138"/>
    </location>
</feature>
<name>A0A372LKF4_9BACI</name>
<evidence type="ECO:0000256" key="2">
    <source>
        <dbReference type="PIRSR" id="PIRSR620019-2"/>
    </source>
</evidence>
<dbReference type="OrthoDB" id="9794407at2"/>
<dbReference type="Proteomes" id="UP000264541">
    <property type="component" value="Unassembled WGS sequence"/>
</dbReference>
<dbReference type="InterPro" id="IPR050179">
    <property type="entry name" value="Trans_hexapeptide_repeat"/>
</dbReference>
<dbReference type="CDD" id="cd03360">
    <property type="entry name" value="LbH_AT_putative"/>
    <property type="match status" value="1"/>
</dbReference>
<feature type="active site" description="Proton acceptor" evidence="1">
    <location>
        <position position="137"/>
    </location>
</feature>
<dbReference type="Gene3D" id="3.40.50.20">
    <property type="match status" value="1"/>
</dbReference>
<evidence type="ECO:0000256" key="1">
    <source>
        <dbReference type="PIRSR" id="PIRSR620019-1"/>
    </source>
</evidence>
<dbReference type="AlphaFoldDB" id="A0A372LKF4"/>
<feature type="binding site" evidence="2">
    <location>
        <position position="69"/>
    </location>
    <ligand>
        <name>substrate</name>
    </ligand>
</feature>